<dbReference type="InterPro" id="IPR011050">
    <property type="entry name" value="Pectin_lyase_fold/virulence"/>
</dbReference>
<dbReference type="NCBIfam" id="TIGR01414">
    <property type="entry name" value="autotrans_barl"/>
    <property type="match status" value="1"/>
</dbReference>
<proteinExistence type="predicted"/>
<reference evidence="3" key="1">
    <citation type="journal article" date="2016" name="Int. J. Syst. Evol. Microbiol.">
        <title>Pseudoxanthomonas helianthi sp. nov., isolated from roots of Jerusalem artichoke (Helianthus tuberosus).</title>
        <authorList>
            <person name="Kittiwongwattana C."/>
            <person name="Thawai C."/>
        </authorList>
    </citation>
    <scope>NUCLEOTIDE SEQUENCE</scope>
    <source>
        <strain evidence="3">110414</strain>
    </source>
</reference>
<dbReference type="EMBL" id="JAGKTC010000001">
    <property type="protein sequence ID" value="MBP3982798.1"/>
    <property type="molecule type" value="Genomic_DNA"/>
</dbReference>
<evidence type="ECO:0000313" key="3">
    <source>
        <dbReference type="EMBL" id="MBP3982798.1"/>
    </source>
</evidence>
<feature type="compositionally biased region" description="Pro residues" evidence="1">
    <location>
        <begin position="572"/>
        <end position="610"/>
    </location>
</feature>
<dbReference type="RefSeq" id="WP_210534688.1">
    <property type="nucleotide sequence ID" value="NZ_JAGKTC010000001.1"/>
</dbReference>
<feature type="region of interest" description="Disordered" evidence="1">
    <location>
        <begin position="572"/>
        <end position="671"/>
    </location>
</feature>
<dbReference type="Proteomes" id="UP000673447">
    <property type="component" value="Unassembled WGS sequence"/>
</dbReference>
<dbReference type="InterPro" id="IPR005546">
    <property type="entry name" value="Autotransporte_beta"/>
</dbReference>
<organism evidence="3 4">
    <name type="scientific">Pseudoxanthomonas helianthi</name>
    <dbReference type="NCBI Taxonomy" id="1453541"/>
    <lineage>
        <taxon>Bacteria</taxon>
        <taxon>Pseudomonadati</taxon>
        <taxon>Pseudomonadota</taxon>
        <taxon>Gammaproteobacteria</taxon>
        <taxon>Lysobacterales</taxon>
        <taxon>Lysobacteraceae</taxon>
        <taxon>Pseudoxanthomonas</taxon>
    </lineage>
</organism>
<dbReference type="Gene3D" id="2.160.20.20">
    <property type="match status" value="1"/>
</dbReference>
<feature type="domain" description="Autotransporter" evidence="2">
    <location>
        <begin position="719"/>
        <end position="999"/>
    </location>
</feature>
<accession>A0A940X1X6</accession>
<dbReference type="AlphaFoldDB" id="A0A940X1X6"/>
<dbReference type="Pfam" id="PF18883">
    <property type="entry name" value="AC_1"/>
    <property type="match status" value="1"/>
</dbReference>
<feature type="compositionally biased region" description="Low complexity" evidence="1">
    <location>
        <begin position="646"/>
        <end position="660"/>
    </location>
</feature>
<dbReference type="PANTHER" id="PTHR24216:SF65">
    <property type="entry name" value="PAXILLIN-LIKE PROTEIN 1"/>
    <property type="match status" value="1"/>
</dbReference>
<dbReference type="CDD" id="cd01344">
    <property type="entry name" value="PL2_Passenger_AT"/>
    <property type="match status" value="1"/>
</dbReference>
<dbReference type="PANTHER" id="PTHR24216">
    <property type="entry name" value="PAXILLIN-RELATED"/>
    <property type="match status" value="1"/>
</dbReference>
<protein>
    <submittedName>
        <fullName evidence="3">Autotransporter outer membrane beta-barrel domain-containing protein</fullName>
    </submittedName>
</protein>
<reference evidence="3" key="2">
    <citation type="submission" date="2021-03" db="EMBL/GenBank/DDBJ databases">
        <authorList>
            <person name="Cao W."/>
        </authorList>
    </citation>
    <scope>NUCLEOTIDE SEQUENCE</scope>
    <source>
        <strain evidence="3">110414</strain>
    </source>
</reference>
<keyword evidence="4" id="KW-1185">Reference proteome</keyword>
<dbReference type="PROSITE" id="PS51208">
    <property type="entry name" value="AUTOTRANSPORTER"/>
    <property type="match status" value="1"/>
</dbReference>
<gene>
    <name evidence="3" type="ORF">J5837_00055</name>
</gene>
<dbReference type="GO" id="GO:0019867">
    <property type="term" value="C:outer membrane"/>
    <property type="evidence" value="ECO:0007669"/>
    <property type="project" value="InterPro"/>
</dbReference>
<dbReference type="InterPro" id="IPR036709">
    <property type="entry name" value="Autotransporte_beta_dom_sf"/>
</dbReference>
<comment type="caution">
    <text evidence="3">The sequence shown here is derived from an EMBL/GenBank/DDBJ whole genome shotgun (WGS) entry which is preliminary data.</text>
</comment>
<sequence>MSVSKRWLSACITRILHHGTSGLVSGIALGLPFAAQAECDLTAPASGQTVTCTAAAPNPSTTAIAAAGSTGVTVNVASGAALDIAAGPAVQLGDQGRVNNDGSLLAQGGAGVLFTGSLGSTLINRGNITGAGIGVGFGAGNDRMEMLAGRIVGAVTQGDGDDVLLLEGGQLDAVDQGAGADRMTVNGGGVTGTVQQGGGVDDFVMSGGEVGALLQGDNLDTFRMSGGRIVGAFEDGDYAEMTGGRIGRVNMKLDDNTFDMSGGTIDGNLVTGFGNDTIRLSDGYIGGNISVSGGNDNVSVSGSIVRGEVRISSGDDTFSWNGGGVIYGAVDLGDGTDSATLASLNRSHLGATPGILGGLGSDTLNFDNVSTDGVARFQQWETVNARDDTELTFDGDLVLGDSGSGTGSLMVDPTSTLFAGNGANASIRAFDAGQLATVLNGGRIDLTNGSSGATDRFTIAGNYIGNNAAVYLQTVLGDDSSASDRLVISGGNASGGTGLGIVNLGGTGGATVLDGILVVEAIDGATSTGDAFALTAPVAAGAFEYFLFKGGVSAGTAENWYLRSALAVAPEPPAPAPAPDPLEPTPTMPPPAPPEPPATPPPALPPPPSLETPDDPDPEVPPAPPPAPPSEPPPAEPPSPPPAEPPLAMDPAPVPSQSTAPSPPTPGAIAATANDQGVIPLYRVETPTYAVVPPVVHQLSLASLGTFHERQGEQMLLQGDGAARAAWVRAIGQDTEQHWRGTVAPVFDGSITGLQIGVDIYAHEGDNRRDHFGLFVGRTRADGDVRGFALGWNNLTVGKTELDDDHLGLYWSRIGEQGGYLDAVLLGSRYDGKSTSSRGLGIDLKGDGLTASLEIGRPVRWREGGRWALEPQAQVVWQRVSFDRQHDAFADVAFDSDNALTGRVGLRLSADYATARGSWQPYLKLNYWRGFGGQDEVRFDADRIVTQQKYNAVEFGAGLVAKFDEHASFYLAVDYTSDTGDEGLDRETVEGNLGLRVAW</sequence>
<evidence type="ECO:0000256" key="1">
    <source>
        <dbReference type="SAM" id="MobiDB-lite"/>
    </source>
</evidence>
<name>A0A940X1X6_9GAMM</name>
<dbReference type="PRINTS" id="PR01217">
    <property type="entry name" value="PRICHEXTENSN"/>
</dbReference>
<dbReference type="SUPFAM" id="SSF51126">
    <property type="entry name" value="Pectin lyase-like"/>
    <property type="match status" value="1"/>
</dbReference>
<dbReference type="InterPro" id="IPR012332">
    <property type="entry name" value="Autotransporter_pectin_lyase_C"/>
</dbReference>
<evidence type="ECO:0000259" key="2">
    <source>
        <dbReference type="PROSITE" id="PS51208"/>
    </source>
</evidence>
<dbReference type="InterPro" id="IPR006315">
    <property type="entry name" value="OM_autotransptr_brl_dom"/>
</dbReference>
<dbReference type="InterPro" id="IPR043990">
    <property type="entry name" value="AC_1"/>
</dbReference>
<dbReference type="SUPFAM" id="SSF103515">
    <property type="entry name" value="Autotransporter"/>
    <property type="match status" value="1"/>
</dbReference>
<dbReference type="Gene3D" id="2.40.128.130">
    <property type="entry name" value="Autotransporter beta-domain"/>
    <property type="match status" value="1"/>
</dbReference>
<evidence type="ECO:0000313" key="4">
    <source>
        <dbReference type="Proteomes" id="UP000673447"/>
    </source>
</evidence>
<dbReference type="SMART" id="SM00869">
    <property type="entry name" value="Autotransporter"/>
    <property type="match status" value="1"/>
</dbReference>
<feature type="compositionally biased region" description="Pro residues" evidence="1">
    <location>
        <begin position="619"/>
        <end position="645"/>
    </location>
</feature>
<dbReference type="Pfam" id="PF03797">
    <property type="entry name" value="Autotransporter"/>
    <property type="match status" value="1"/>
</dbReference>